<dbReference type="EMBL" id="JAAIUW010000011">
    <property type="protein sequence ID" value="KAF7808500.1"/>
    <property type="molecule type" value="Genomic_DNA"/>
</dbReference>
<keyword evidence="2" id="KW-1185">Reference proteome</keyword>
<dbReference type="AlphaFoldDB" id="A0A834ST83"/>
<sequence length="53" mass="6033">MVMSVVVLMEREHNQRHTLVLRQVTDRVVHGLVGGNVNAWHDGHERGTTCLMI</sequence>
<comment type="caution">
    <text evidence="1">The sequence shown here is derived from an EMBL/GenBank/DDBJ whole genome shotgun (WGS) entry which is preliminary data.</text>
</comment>
<reference evidence="1" key="1">
    <citation type="submission" date="2020-09" db="EMBL/GenBank/DDBJ databases">
        <title>Genome-Enabled Discovery of Anthraquinone Biosynthesis in Senna tora.</title>
        <authorList>
            <person name="Kang S.-H."/>
            <person name="Pandey R.P."/>
            <person name="Lee C.-M."/>
            <person name="Sim J.-S."/>
            <person name="Jeong J.-T."/>
            <person name="Choi B.-S."/>
            <person name="Jung M."/>
            <person name="Ginzburg D."/>
            <person name="Zhao K."/>
            <person name="Won S.Y."/>
            <person name="Oh T.-J."/>
            <person name="Yu Y."/>
            <person name="Kim N.-H."/>
            <person name="Lee O.R."/>
            <person name="Lee T.-H."/>
            <person name="Bashyal P."/>
            <person name="Kim T.-S."/>
            <person name="Lee W.-H."/>
            <person name="Kawkins C."/>
            <person name="Kim C.-K."/>
            <person name="Kim J.S."/>
            <person name="Ahn B.O."/>
            <person name="Rhee S.Y."/>
            <person name="Sohng J.K."/>
        </authorList>
    </citation>
    <scope>NUCLEOTIDE SEQUENCE</scope>
    <source>
        <tissue evidence="1">Leaf</tissue>
    </source>
</reference>
<accession>A0A834ST83</accession>
<proteinExistence type="predicted"/>
<protein>
    <submittedName>
        <fullName evidence="1">Cation/H(+) antiporter 15</fullName>
    </submittedName>
</protein>
<name>A0A834ST83_9FABA</name>
<evidence type="ECO:0000313" key="1">
    <source>
        <dbReference type="EMBL" id="KAF7808500.1"/>
    </source>
</evidence>
<gene>
    <name evidence="1" type="ORF">G2W53_035243</name>
</gene>
<organism evidence="1 2">
    <name type="scientific">Senna tora</name>
    <dbReference type="NCBI Taxonomy" id="362788"/>
    <lineage>
        <taxon>Eukaryota</taxon>
        <taxon>Viridiplantae</taxon>
        <taxon>Streptophyta</taxon>
        <taxon>Embryophyta</taxon>
        <taxon>Tracheophyta</taxon>
        <taxon>Spermatophyta</taxon>
        <taxon>Magnoliopsida</taxon>
        <taxon>eudicotyledons</taxon>
        <taxon>Gunneridae</taxon>
        <taxon>Pentapetalae</taxon>
        <taxon>rosids</taxon>
        <taxon>fabids</taxon>
        <taxon>Fabales</taxon>
        <taxon>Fabaceae</taxon>
        <taxon>Caesalpinioideae</taxon>
        <taxon>Cassia clade</taxon>
        <taxon>Senna</taxon>
    </lineage>
</organism>
<evidence type="ECO:0000313" key="2">
    <source>
        <dbReference type="Proteomes" id="UP000634136"/>
    </source>
</evidence>
<dbReference type="Proteomes" id="UP000634136">
    <property type="component" value="Unassembled WGS sequence"/>
</dbReference>